<evidence type="ECO:0000313" key="3">
    <source>
        <dbReference type="EMBL" id="PTM46250.1"/>
    </source>
</evidence>
<evidence type="ECO:0000313" key="4">
    <source>
        <dbReference type="Proteomes" id="UP000240996"/>
    </source>
</evidence>
<organism evidence="3 4">
    <name type="scientific">Sphingomonas aerolata</name>
    <dbReference type="NCBI Taxonomy" id="185951"/>
    <lineage>
        <taxon>Bacteria</taxon>
        <taxon>Pseudomonadati</taxon>
        <taxon>Pseudomonadota</taxon>
        <taxon>Alphaproteobacteria</taxon>
        <taxon>Sphingomonadales</taxon>
        <taxon>Sphingomonadaceae</taxon>
        <taxon>Sphingomonas</taxon>
    </lineage>
</organism>
<dbReference type="AlphaFoldDB" id="A0A2T4YRX4"/>
<name>A0A2T4YRX4_9SPHN</name>
<evidence type="ECO:0000256" key="1">
    <source>
        <dbReference type="SAM" id="MobiDB-lite"/>
    </source>
</evidence>
<proteinExistence type="predicted"/>
<sequence>MKTSQPITGVRARPKTAAPPGGKALISDQRFGILAVTLVVSASLYNAMLAIISAHVKGLTSAAPIAMEGLLLGGAMGLALLKRRPDGEDAPAIGLLYLFALLAVFTSLASDAVFPDAFRNVAIIASFFLLGRRCSFPQVHLAFALLTIITLTVLIFEIAFPTAYVSVFQPGNYYAATRGMEVSEFNETGLFNNAAGFESRFSFGVFSGARTSSVFLEQVSNANFAGILCVFLVATWGRLSVAIRTTMVATILLILLSNNTRTSSALAVVTMMGYFIFPHLSRWFTLLIAPVLVLLAFLVVGDNVEHTDDLIGRLGITTEALRKLDIPTIFGANAMKARHLMDTGFGYVTASSSIFGLIAIWLFFSLGQRATDTASKRCAWATAVYLFANMMIGGTAIFSMKVAAPLWMLVGYMAATAPKPQTSRPNGPAPRGSITA</sequence>
<feature type="region of interest" description="Disordered" evidence="1">
    <location>
        <begin position="1"/>
        <end position="20"/>
    </location>
</feature>
<evidence type="ECO:0000256" key="2">
    <source>
        <dbReference type="SAM" id="Phobius"/>
    </source>
</evidence>
<keyword evidence="4" id="KW-1185">Reference proteome</keyword>
<dbReference type="EMBL" id="PZZN01000002">
    <property type="protein sequence ID" value="PTM46250.1"/>
    <property type="molecule type" value="Genomic_DNA"/>
</dbReference>
<feature type="transmembrane region" description="Helical" evidence="2">
    <location>
        <begin position="141"/>
        <end position="164"/>
    </location>
</feature>
<feature type="transmembrane region" description="Helical" evidence="2">
    <location>
        <begin position="31"/>
        <end position="56"/>
    </location>
</feature>
<dbReference type="RefSeq" id="WP_107932613.1">
    <property type="nucleotide sequence ID" value="NZ_PZZN01000002.1"/>
</dbReference>
<evidence type="ECO:0008006" key="5">
    <source>
        <dbReference type="Google" id="ProtNLM"/>
    </source>
</evidence>
<feature type="transmembrane region" description="Helical" evidence="2">
    <location>
        <begin position="62"/>
        <end position="81"/>
    </location>
</feature>
<keyword evidence="2" id="KW-0472">Membrane</keyword>
<feature type="transmembrane region" description="Helical" evidence="2">
    <location>
        <begin position="384"/>
        <end position="410"/>
    </location>
</feature>
<feature type="transmembrane region" description="Helical" evidence="2">
    <location>
        <begin position="283"/>
        <end position="301"/>
    </location>
</feature>
<keyword evidence="2" id="KW-0812">Transmembrane</keyword>
<keyword evidence="2" id="KW-1133">Transmembrane helix</keyword>
<dbReference type="Proteomes" id="UP000240996">
    <property type="component" value="Unassembled WGS sequence"/>
</dbReference>
<protein>
    <recommendedName>
        <fullName evidence="5">Polymerase</fullName>
    </recommendedName>
</protein>
<reference evidence="3 4" key="1">
    <citation type="submission" date="2018-04" db="EMBL/GenBank/DDBJ databases">
        <title>Genomic Encyclopedia of Type Strains, Phase III (KMG-III): the genomes of soil and plant-associated and newly described type strains.</title>
        <authorList>
            <person name="Whitman W."/>
        </authorList>
    </citation>
    <scope>NUCLEOTIDE SEQUENCE [LARGE SCALE GENOMIC DNA]</scope>
    <source>
        <strain evidence="3 4">NW12</strain>
    </source>
</reference>
<feature type="transmembrane region" description="Helical" evidence="2">
    <location>
        <begin position="222"/>
        <end position="239"/>
    </location>
</feature>
<gene>
    <name evidence="3" type="ORF">C8J24_2490</name>
</gene>
<accession>A0A2T4YRX4</accession>
<feature type="transmembrane region" description="Helical" evidence="2">
    <location>
        <begin position="345"/>
        <end position="364"/>
    </location>
</feature>
<comment type="caution">
    <text evidence="3">The sequence shown here is derived from an EMBL/GenBank/DDBJ whole genome shotgun (WGS) entry which is preliminary data.</text>
</comment>
<feature type="transmembrane region" description="Helical" evidence="2">
    <location>
        <begin position="93"/>
        <end position="111"/>
    </location>
</feature>